<comment type="caution">
    <text evidence="6">The sequence shown here is derived from an EMBL/GenBank/DDBJ whole genome shotgun (WGS) entry which is preliminary data.</text>
</comment>
<dbReference type="PROSITE" id="PS51935">
    <property type="entry name" value="NLPC_P60"/>
    <property type="match status" value="1"/>
</dbReference>
<evidence type="ECO:0000256" key="4">
    <source>
        <dbReference type="ARBA" id="ARBA00022807"/>
    </source>
</evidence>
<dbReference type="InterPro" id="IPR038765">
    <property type="entry name" value="Papain-like_cys_pep_sf"/>
</dbReference>
<organism evidence="6 7">
    <name type="scientific">Sphingopyxis macrogoltabida</name>
    <name type="common">Sphingomonas macrogoltabidus</name>
    <dbReference type="NCBI Taxonomy" id="33050"/>
    <lineage>
        <taxon>Bacteria</taxon>
        <taxon>Pseudomonadati</taxon>
        <taxon>Pseudomonadota</taxon>
        <taxon>Alphaproteobacteria</taxon>
        <taxon>Sphingomonadales</taxon>
        <taxon>Sphingomonadaceae</taxon>
        <taxon>Sphingopyxis</taxon>
    </lineage>
</organism>
<proteinExistence type="inferred from homology"/>
<evidence type="ECO:0000256" key="2">
    <source>
        <dbReference type="ARBA" id="ARBA00022670"/>
    </source>
</evidence>
<sequence>MRSDLGHRAFAAARGMLGVRFRPQGCDPETGLDCVGLVWAAYACAGRRLTRPAAWPLRGWRAERIHAALADAGFRHAEDDAMPGDVAVVALPAGQFHLALIAGESMVHAHAGLRRVVENPIDAATRIAPRWRLKG</sequence>
<reference evidence="6 7" key="1">
    <citation type="submission" date="2017-08" db="EMBL/GenBank/DDBJ databases">
        <title>Infants hospitalized years apart are colonized by the same room-sourced microbial strains.</title>
        <authorList>
            <person name="Brooks B."/>
            <person name="Olm M.R."/>
            <person name="Firek B.A."/>
            <person name="Baker R."/>
            <person name="Thomas B.C."/>
            <person name="Morowitz M.J."/>
            <person name="Banfield J.F."/>
        </authorList>
    </citation>
    <scope>NUCLEOTIDE SEQUENCE [LARGE SCALE GENOMIC DNA]</scope>
    <source>
        <strain evidence="6">S2_005_003_R2_47</strain>
    </source>
</reference>
<evidence type="ECO:0000256" key="1">
    <source>
        <dbReference type="ARBA" id="ARBA00007074"/>
    </source>
</evidence>
<evidence type="ECO:0000259" key="5">
    <source>
        <dbReference type="PROSITE" id="PS51935"/>
    </source>
</evidence>
<accession>A0A2W5L851</accession>
<comment type="similarity">
    <text evidence="1">Belongs to the peptidase C40 family.</text>
</comment>
<dbReference type="AlphaFoldDB" id="A0A2W5L851"/>
<dbReference type="GO" id="GO:0008234">
    <property type="term" value="F:cysteine-type peptidase activity"/>
    <property type="evidence" value="ECO:0007669"/>
    <property type="project" value="UniProtKB-KW"/>
</dbReference>
<dbReference type="Pfam" id="PF00877">
    <property type="entry name" value="NLPC_P60"/>
    <property type="match status" value="1"/>
</dbReference>
<dbReference type="InterPro" id="IPR000064">
    <property type="entry name" value="NLP_P60_dom"/>
</dbReference>
<dbReference type="SUPFAM" id="SSF54001">
    <property type="entry name" value="Cysteine proteinases"/>
    <property type="match status" value="1"/>
</dbReference>
<protein>
    <recommendedName>
        <fullName evidence="5">NlpC/P60 domain-containing protein</fullName>
    </recommendedName>
</protein>
<name>A0A2W5L851_SPHMC</name>
<keyword evidence="4" id="KW-0788">Thiol protease</keyword>
<feature type="domain" description="NlpC/P60" evidence="5">
    <location>
        <begin position="3"/>
        <end position="135"/>
    </location>
</feature>
<dbReference type="Gene3D" id="3.90.1720.10">
    <property type="entry name" value="endopeptidase domain like (from Nostoc punctiforme)"/>
    <property type="match status" value="1"/>
</dbReference>
<dbReference type="Proteomes" id="UP000248597">
    <property type="component" value="Unassembled WGS sequence"/>
</dbReference>
<keyword evidence="3" id="KW-0378">Hydrolase</keyword>
<evidence type="ECO:0000256" key="3">
    <source>
        <dbReference type="ARBA" id="ARBA00022801"/>
    </source>
</evidence>
<evidence type="ECO:0000313" key="6">
    <source>
        <dbReference type="EMBL" id="PZQ23608.1"/>
    </source>
</evidence>
<dbReference type="EMBL" id="QFPJ01000006">
    <property type="protein sequence ID" value="PZQ23608.1"/>
    <property type="molecule type" value="Genomic_DNA"/>
</dbReference>
<gene>
    <name evidence="6" type="ORF">DI569_03980</name>
</gene>
<keyword evidence="2" id="KW-0645">Protease</keyword>
<evidence type="ECO:0000313" key="7">
    <source>
        <dbReference type="Proteomes" id="UP000248597"/>
    </source>
</evidence>
<dbReference type="GO" id="GO:0006508">
    <property type="term" value="P:proteolysis"/>
    <property type="evidence" value="ECO:0007669"/>
    <property type="project" value="UniProtKB-KW"/>
</dbReference>